<dbReference type="InterPro" id="IPR037402">
    <property type="entry name" value="YidZ_PBP2"/>
</dbReference>
<keyword evidence="2" id="KW-0805">Transcription regulation</keyword>
<reference evidence="6" key="1">
    <citation type="submission" date="2019-08" db="EMBL/GenBank/DDBJ databases">
        <title>The complete genome of Acinetobacter defluvii strain WCHAD010030.</title>
        <authorList>
            <person name="Hu Y."/>
            <person name="Qin J."/>
            <person name="Feng Y."/>
            <person name="Zong Z."/>
        </authorList>
    </citation>
    <scope>NUCLEOTIDE SEQUENCE</scope>
    <source>
        <strain evidence="6">WCHA30</strain>
    </source>
</reference>
<dbReference type="PROSITE" id="PS50931">
    <property type="entry name" value="HTH_LYSR"/>
    <property type="match status" value="1"/>
</dbReference>
<gene>
    <name evidence="6" type="ORF">DJ533_09805</name>
</gene>
<dbReference type="AlphaFoldDB" id="A0A2S2FET6"/>
<dbReference type="GO" id="GO:0003677">
    <property type="term" value="F:DNA binding"/>
    <property type="evidence" value="ECO:0007669"/>
    <property type="project" value="UniProtKB-KW"/>
</dbReference>
<dbReference type="RefSeq" id="WP_065993931.1">
    <property type="nucleotide sequence ID" value="NZ_CP029397.2"/>
</dbReference>
<protein>
    <submittedName>
        <fullName evidence="6">LysR family transcriptional regulator</fullName>
    </submittedName>
</protein>
<organism evidence="6 7">
    <name type="scientific">Acinetobacter defluvii</name>
    <dbReference type="NCBI Taxonomy" id="1871111"/>
    <lineage>
        <taxon>Bacteria</taxon>
        <taxon>Pseudomonadati</taxon>
        <taxon>Pseudomonadota</taxon>
        <taxon>Gammaproteobacteria</taxon>
        <taxon>Moraxellales</taxon>
        <taxon>Moraxellaceae</taxon>
        <taxon>Acinetobacter</taxon>
    </lineage>
</organism>
<dbReference type="SUPFAM" id="SSF53850">
    <property type="entry name" value="Periplasmic binding protein-like II"/>
    <property type="match status" value="1"/>
</dbReference>
<dbReference type="PANTHER" id="PTHR30118:SF15">
    <property type="entry name" value="TRANSCRIPTIONAL REGULATORY PROTEIN"/>
    <property type="match status" value="1"/>
</dbReference>
<dbReference type="InterPro" id="IPR000847">
    <property type="entry name" value="LysR_HTH_N"/>
</dbReference>
<evidence type="ECO:0000259" key="5">
    <source>
        <dbReference type="PROSITE" id="PS50931"/>
    </source>
</evidence>
<dbReference type="InterPro" id="IPR050389">
    <property type="entry name" value="LysR-type_TF"/>
</dbReference>
<evidence type="ECO:0000256" key="4">
    <source>
        <dbReference type="ARBA" id="ARBA00023163"/>
    </source>
</evidence>
<evidence type="ECO:0000256" key="1">
    <source>
        <dbReference type="ARBA" id="ARBA00009437"/>
    </source>
</evidence>
<sequence length="312" mass="36434">MNHIHNQNSLDLSVFHRIDINLYPVFIAIYQQNSITQAAHLLCVSQSAVSHALQRLRLLLKDDLFVRHHQKMRPTPFAEQIYPHILQALALLQKLSEPQQSFNPSMVKSLRIAIHDEIEPLVFPKLFKHFQNLNLDIEFLSSKLDRKTVQTELVTQQIDFAIDLQQNYAHNIEFKTLIQDKFVVCSQQKNMNKQLYFAAKHVGVSSRRTGVLLEDSFIQQQNFSRELLLRCQHYSTALQILESNPNAVLTIPQEVLSHLSISNQICIFQHPLDLPLINIGMFWFKDLELNSRHTFLRNELLHVFKHFENKTT</sequence>
<accession>A0A2S2FET6</accession>
<keyword evidence="3" id="KW-0238">DNA-binding</keyword>
<dbReference type="SUPFAM" id="SSF46785">
    <property type="entry name" value="Winged helix' DNA-binding domain"/>
    <property type="match status" value="1"/>
</dbReference>
<dbReference type="Pfam" id="PF00126">
    <property type="entry name" value="HTH_1"/>
    <property type="match status" value="1"/>
</dbReference>
<evidence type="ECO:0000256" key="3">
    <source>
        <dbReference type="ARBA" id="ARBA00023125"/>
    </source>
</evidence>
<evidence type="ECO:0000313" key="7">
    <source>
        <dbReference type="Proteomes" id="UP000245977"/>
    </source>
</evidence>
<evidence type="ECO:0000256" key="2">
    <source>
        <dbReference type="ARBA" id="ARBA00023015"/>
    </source>
</evidence>
<evidence type="ECO:0000313" key="6">
    <source>
        <dbReference type="EMBL" id="AWL28842.1"/>
    </source>
</evidence>
<dbReference type="InterPro" id="IPR036390">
    <property type="entry name" value="WH_DNA-bd_sf"/>
</dbReference>
<proteinExistence type="inferred from homology"/>
<dbReference type="KEGG" id="adv:DJ533_09805"/>
<dbReference type="Gene3D" id="3.40.190.10">
    <property type="entry name" value="Periplasmic binding protein-like II"/>
    <property type="match status" value="2"/>
</dbReference>
<dbReference type="EMBL" id="CP029397">
    <property type="protein sequence ID" value="AWL28842.1"/>
    <property type="molecule type" value="Genomic_DNA"/>
</dbReference>
<dbReference type="CDD" id="cd08417">
    <property type="entry name" value="PBP2_Nitroaromatics_like"/>
    <property type="match status" value="1"/>
</dbReference>
<dbReference type="GO" id="GO:0003700">
    <property type="term" value="F:DNA-binding transcription factor activity"/>
    <property type="evidence" value="ECO:0007669"/>
    <property type="project" value="InterPro"/>
</dbReference>
<comment type="similarity">
    <text evidence="1">Belongs to the LysR transcriptional regulatory family.</text>
</comment>
<keyword evidence="4" id="KW-0804">Transcription</keyword>
<feature type="domain" description="HTH lysR-type" evidence="5">
    <location>
        <begin position="25"/>
        <end position="75"/>
    </location>
</feature>
<dbReference type="OrthoDB" id="6621790at2"/>
<name>A0A2S2FET6_9GAMM</name>
<dbReference type="STRING" id="1871111.GCA_001704615_03257"/>
<dbReference type="Gene3D" id="1.10.10.10">
    <property type="entry name" value="Winged helix-like DNA-binding domain superfamily/Winged helix DNA-binding domain"/>
    <property type="match status" value="1"/>
</dbReference>
<dbReference type="PANTHER" id="PTHR30118">
    <property type="entry name" value="HTH-TYPE TRANSCRIPTIONAL REGULATOR LEUO-RELATED"/>
    <property type="match status" value="1"/>
</dbReference>
<dbReference type="Proteomes" id="UP000245977">
    <property type="component" value="Chromosome"/>
</dbReference>
<keyword evidence="7" id="KW-1185">Reference proteome</keyword>
<dbReference type="InterPro" id="IPR036388">
    <property type="entry name" value="WH-like_DNA-bd_sf"/>
</dbReference>